<reference evidence="2 3" key="1">
    <citation type="submission" date="2019-03" db="EMBL/GenBank/DDBJ databases">
        <title>Genomics of glacier-inhabiting Cryobacterium strains.</title>
        <authorList>
            <person name="Liu Q."/>
            <person name="Xin Y.-H."/>
        </authorList>
    </citation>
    <scope>NUCLEOTIDE SEQUENCE [LARGE SCALE GENOMIC DNA]</scope>
    <source>
        <strain evidence="2 3">TMT2-48-2</strain>
    </source>
</reference>
<organism evidence="2 3">
    <name type="scientific">Cryobacterium cheniae</name>
    <dbReference type="NCBI Taxonomy" id="1259262"/>
    <lineage>
        <taxon>Bacteria</taxon>
        <taxon>Bacillati</taxon>
        <taxon>Actinomycetota</taxon>
        <taxon>Actinomycetes</taxon>
        <taxon>Micrococcales</taxon>
        <taxon>Microbacteriaceae</taxon>
        <taxon>Cryobacterium</taxon>
    </lineage>
</organism>
<dbReference type="EMBL" id="SOGN01000071">
    <property type="protein sequence ID" value="TFC75840.1"/>
    <property type="molecule type" value="Genomic_DNA"/>
</dbReference>
<name>A0A4V3IHH0_9MICO</name>
<proteinExistence type="predicted"/>
<comment type="caution">
    <text evidence="2">The sequence shown here is derived from an EMBL/GenBank/DDBJ whole genome shotgun (WGS) entry which is preliminary data.</text>
</comment>
<evidence type="ECO:0000313" key="3">
    <source>
        <dbReference type="Proteomes" id="UP000298433"/>
    </source>
</evidence>
<accession>A0A4V3IHH0</accession>
<dbReference type="Pfam" id="PF00271">
    <property type="entry name" value="Helicase_C"/>
    <property type="match status" value="1"/>
</dbReference>
<dbReference type="Gene3D" id="3.40.50.300">
    <property type="entry name" value="P-loop containing nucleotide triphosphate hydrolases"/>
    <property type="match status" value="1"/>
</dbReference>
<gene>
    <name evidence="2" type="ORF">E3T23_14975</name>
</gene>
<sequence length="188" mass="20654">MQAVYTELAEDGERNQRIAAHVLGAYRAGRNCLVLSTRVEHVARLAELLDTEAATVFVLHGKLAPKERRRIRTELSDRDPSDPFILVAIDKIAGEGFDLPSLDTLFLAVPMAFIGRIVQQIGCISRASRPATTTPGPATSQVHDYWDAEVPVFDRMFRKRQRVMAKLGFTASGETDAGPQGLASPRVP</sequence>
<dbReference type="OrthoDB" id="9776021at2"/>
<evidence type="ECO:0000259" key="1">
    <source>
        <dbReference type="Pfam" id="PF00271"/>
    </source>
</evidence>
<keyword evidence="3" id="KW-1185">Reference proteome</keyword>
<dbReference type="InterPro" id="IPR027417">
    <property type="entry name" value="P-loop_NTPase"/>
</dbReference>
<dbReference type="InterPro" id="IPR001650">
    <property type="entry name" value="Helicase_C-like"/>
</dbReference>
<dbReference type="Proteomes" id="UP000298433">
    <property type="component" value="Unassembled WGS sequence"/>
</dbReference>
<evidence type="ECO:0000313" key="2">
    <source>
        <dbReference type="EMBL" id="TFC75840.1"/>
    </source>
</evidence>
<protein>
    <recommendedName>
        <fullName evidence="1">Helicase C-terminal domain-containing protein</fullName>
    </recommendedName>
</protein>
<dbReference type="AlphaFoldDB" id="A0A4V3IHH0"/>
<dbReference type="SUPFAM" id="SSF52540">
    <property type="entry name" value="P-loop containing nucleoside triphosphate hydrolases"/>
    <property type="match status" value="1"/>
</dbReference>
<feature type="domain" description="Helicase C-terminal" evidence="1">
    <location>
        <begin position="25"/>
        <end position="126"/>
    </location>
</feature>